<sequence length="79" mass="8764">MKKLAYLLLLIGVSAMLYGNLPAQRISRCESQGATVGVCAMVEWDSEKLNFLPQYNPENHKIIAVLQQQDAGERATIKS</sequence>
<accession>A0AAW9DX44</accession>
<evidence type="ECO:0008006" key="3">
    <source>
        <dbReference type="Google" id="ProtNLM"/>
    </source>
</evidence>
<organism evidence="1 2">
    <name type="scientific">Klebsiella aerogenes</name>
    <name type="common">Enterobacter aerogenes</name>
    <dbReference type="NCBI Taxonomy" id="548"/>
    <lineage>
        <taxon>Bacteria</taxon>
        <taxon>Pseudomonadati</taxon>
        <taxon>Pseudomonadota</taxon>
        <taxon>Gammaproteobacteria</taxon>
        <taxon>Enterobacterales</taxon>
        <taxon>Enterobacteriaceae</taxon>
        <taxon>Klebsiella/Raoultella group</taxon>
        <taxon>Klebsiella</taxon>
    </lineage>
</organism>
<evidence type="ECO:0000313" key="1">
    <source>
        <dbReference type="EMBL" id="MDX7012978.1"/>
    </source>
</evidence>
<proteinExistence type="predicted"/>
<dbReference type="EMBL" id="JAWZZT010000001">
    <property type="protein sequence ID" value="MDX7012978.1"/>
    <property type="molecule type" value="Genomic_DNA"/>
</dbReference>
<evidence type="ECO:0000313" key="2">
    <source>
        <dbReference type="Proteomes" id="UP001279012"/>
    </source>
</evidence>
<comment type="caution">
    <text evidence="1">The sequence shown here is derived from an EMBL/GenBank/DDBJ whole genome shotgun (WGS) entry which is preliminary data.</text>
</comment>
<reference evidence="1" key="1">
    <citation type="submission" date="2023-11" db="EMBL/GenBank/DDBJ databases">
        <title>Detection of rare carbapenemases in Enterobacterales - comparison of two colorimetric and two CIM-based carbapenemase assays.</title>
        <authorList>
            <person name="Schaffarczyk L."/>
            <person name="Noster J."/>
            <person name="Stelzer Y."/>
            <person name="Sattler J."/>
            <person name="Gatermann S."/>
            <person name="Hamprecht A."/>
        </authorList>
    </citation>
    <scope>NUCLEOTIDE SEQUENCE</scope>
    <source>
        <strain evidence="1">CIM-Cont-037</strain>
    </source>
</reference>
<protein>
    <recommendedName>
        <fullName evidence="3">Secreted protein</fullName>
    </recommendedName>
</protein>
<name>A0AAW9DX44_KLEAE</name>
<dbReference type="AlphaFoldDB" id="A0AAW9DX44"/>
<dbReference type="Proteomes" id="UP001279012">
    <property type="component" value="Unassembled WGS sequence"/>
</dbReference>
<gene>
    <name evidence="1" type="ORF">SJ059_00595</name>
</gene>
<dbReference type="RefSeq" id="WP_020078675.1">
    <property type="nucleotide sequence ID" value="NZ_AP022108.1"/>
</dbReference>
<dbReference type="GeneID" id="93312207"/>